<comment type="function">
    <text evidence="2">Antitoxin component of a type II toxin-antitoxin (TA) system.</text>
</comment>
<dbReference type="InterPro" id="IPR036165">
    <property type="entry name" value="YefM-like_sf"/>
</dbReference>
<dbReference type="Proteomes" id="UP000231843">
    <property type="component" value="Unassembled WGS sequence"/>
</dbReference>
<organism evidence="3 4">
    <name type="scientific">Leptospira neocaledonica</name>
    <dbReference type="NCBI Taxonomy" id="2023192"/>
    <lineage>
        <taxon>Bacteria</taxon>
        <taxon>Pseudomonadati</taxon>
        <taxon>Spirochaetota</taxon>
        <taxon>Spirochaetia</taxon>
        <taxon>Leptospirales</taxon>
        <taxon>Leptospiraceae</taxon>
        <taxon>Leptospira</taxon>
    </lineage>
</organism>
<dbReference type="PANTHER" id="PTHR35377:SF8">
    <property type="entry name" value="ANTITOXIN VAPB22"/>
    <property type="match status" value="1"/>
</dbReference>
<dbReference type="EMBL" id="NPEA01000006">
    <property type="protein sequence ID" value="PJZ76922.1"/>
    <property type="molecule type" value="Genomic_DNA"/>
</dbReference>
<evidence type="ECO:0000313" key="3">
    <source>
        <dbReference type="EMBL" id="PJZ76922.1"/>
    </source>
</evidence>
<name>A0A2M9ZXV9_9LEPT</name>
<reference evidence="3 4" key="1">
    <citation type="submission" date="2017-07" db="EMBL/GenBank/DDBJ databases">
        <title>Leptospira spp. isolated from tropical soils.</title>
        <authorList>
            <person name="Thibeaux R."/>
            <person name="Iraola G."/>
            <person name="Ferres I."/>
            <person name="Bierque E."/>
            <person name="Girault D."/>
            <person name="Soupe-Gilbert M.-E."/>
            <person name="Picardeau M."/>
            <person name="Goarant C."/>
        </authorList>
    </citation>
    <scope>NUCLEOTIDE SEQUENCE [LARGE SCALE GENOMIC DNA]</scope>
    <source>
        <strain evidence="3 4">ES4-C-A1</strain>
    </source>
</reference>
<gene>
    <name evidence="3" type="ORF">CH365_11925</name>
</gene>
<comment type="similarity">
    <text evidence="1 2">Belongs to the phD/YefM antitoxin family.</text>
</comment>
<dbReference type="InterPro" id="IPR051416">
    <property type="entry name" value="phD-YefM_TA_antitoxins"/>
</dbReference>
<dbReference type="OrthoDB" id="2376460at2"/>
<evidence type="ECO:0000313" key="4">
    <source>
        <dbReference type="Proteomes" id="UP000231843"/>
    </source>
</evidence>
<dbReference type="PANTHER" id="PTHR35377">
    <property type="entry name" value="ANTITOXIN VAPB49-RELATED-RELATED"/>
    <property type="match status" value="1"/>
</dbReference>
<evidence type="ECO:0000256" key="1">
    <source>
        <dbReference type="ARBA" id="ARBA00009981"/>
    </source>
</evidence>
<sequence>MESVSAFQAKTHLSELLKKVQAGEVFVITHRGKPIAKLIPLSDEIEFDPKEGLSTLKKIRASISSKVNIKEFINEGRKW</sequence>
<dbReference type="SUPFAM" id="SSF143120">
    <property type="entry name" value="YefM-like"/>
    <property type="match status" value="1"/>
</dbReference>
<dbReference type="AlphaFoldDB" id="A0A2M9ZXV9"/>
<accession>A0A2M9ZXV9</accession>
<dbReference type="Gene3D" id="3.40.1620.10">
    <property type="entry name" value="YefM-like domain"/>
    <property type="match status" value="1"/>
</dbReference>
<keyword evidence="4" id="KW-1185">Reference proteome</keyword>
<comment type="caution">
    <text evidence="3">The sequence shown here is derived from an EMBL/GenBank/DDBJ whole genome shotgun (WGS) entry which is preliminary data.</text>
</comment>
<dbReference type="NCBIfam" id="TIGR01552">
    <property type="entry name" value="phd_fam"/>
    <property type="match status" value="1"/>
</dbReference>
<evidence type="ECO:0000256" key="2">
    <source>
        <dbReference type="RuleBase" id="RU362080"/>
    </source>
</evidence>
<proteinExistence type="inferred from homology"/>
<dbReference type="Pfam" id="PF02604">
    <property type="entry name" value="PhdYeFM_antitox"/>
    <property type="match status" value="1"/>
</dbReference>
<protein>
    <recommendedName>
        <fullName evidence="2">Antitoxin</fullName>
    </recommendedName>
</protein>
<dbReference type="InterPro" id="IPR006442">
    <property type="entry name" value="Antitoxin_Phd/YefM"/>
</dbReference>